<gene>
    <name evidence="3" type="ORF">ACFQ2S_18060</name>
</gene>
<dbReference type="InterPro" id="IPR021253">
    <property type="entry name" value="ZrgA-like"/>
</dbReference>
<dbReference type="Pfam" id="PF10986">
    <property type="entry name" value="ZrgA"/>
    <property type="match status" value="1"/>
</dbReference>
<evidence type="ECO:0000256" key="2">
    <source>
        <dbReference type="SAM" id="SignalP"/>
    </source>
</evidence>
<name>A0ABW3IU68_9RHOB</name>
<dbReference type="Proteomes" id="UP001597108">
    <property type="component" value="Unassembled WGS sequence"/>
</dbReference>
<protein>
    <submittedName>
        <fullName evidence="3">DUF2796 domain-containing protein</fullName>
    </submittedName>
</protein>
<proteinExistence type="predicted"/>
<evidence type="ECO:0000256" key="1">
    <source>
        <dbReference type="SAM" id="MobiDB-lite"/>
    </source>
</evidence>
<feature type="signal peptide" evidence="2">
    <location>
        <begin position="1"/>
        <end position="20"/>
    </location>
</feature>
<feature type="region of interest" description="Disordered" evidence="1">
    <location>
        <begin position="107"/>
        <end position="128"/>
    </location>
</feature>
<keyword evidence="2" id="KW-0732">Signal</keyword>
<reference evidence="4" key="1">
    <citation type="journal article" date="2019" name="Int. J. Syst. Evol. Microbiol.">
        <title>The Global Catalogue of Microorganisms (GCM) 10K type strain sequencing project: providing services to taxonomists for standard genome sequencing and annotation.</title>
        <authorList>
            <consortium name="The Broad Institute Genomics Platform"/>
            <consortium name="The Broad Institute Genome Sequencing Center for Infectious Disease"/>
            <person name="Wu L."/>
            <person name="Ma J."/>
        </authorList>
    </citation>
    <scope>NUCLEOTIDE SEQUENCE [LARGE SCALE GENOMIC DNA]</scope>
    <source>
        <strain evidence="4">CCUG 60524</strain>
    </source>
</reference>
<evidence type="ECO:0000313" key="4">
    <source>
        <dbReference type="Proteomes" id="UP001597108"/>
    </source>
</evidence>
<dbReference type="RefSeq" id="WP_386076608.1">
    <property type="nucleotide sequence ID" value="NZ_JBHTJT010000043.1"/>
</dbReference>
<dbReference type="EMBL" id="JBHTJT010000043">
    <property type="protein sequence ID" value="MFD0981541.1"/>
    <property type="molecule type" value="Genomic_DNA"/>
</dbReference>
<feature type="chain" id="PRO_5045300052" evidence="2">
    <location>
        <begin position="21"/>
        <end position="196"/>
    </location>
</feature>
<feature type="compositionally biased region" description="Basic and acidic residues" evidence="1">
    <location>
        <begin position="107"/>
        <end position="121"/>
    </location>
</feature>
<keyword evidence="4" id="KW-1185">Reference proteome</keyword>
<comment type="caution">
    <text evidence="3">The sequence shown here is derived from an EMBL/GenBank/DDBJ whole genome shotgun (WGS) entry which is preliminary data.</text>
</comment>
<organism evidence="3 4">
    <name type="scientific">Tropicimonas aquimaris</name>
    <dbReference type="NCBI Taxonomy" id="914152"/>
    <lineage>
        <taxon>Bacteria</taxon>
        <taxon>Pseudomonadati</taxon>
        <taxon>Pseudomonadota</taxon>
        <taxon>Alphaproteobacteria</taxon>
        <taxon>Rhodobacterales</taxon>
        <taxon>Roseobacteraceae</taxon>
        <taxon>Tropicimonas</taxon>
    </lineage>
</organism>
<accession>A0ABW3IU68</accession>
<sequence length="196" mass="20884">MPLRILIAGALICAAPAAIAQQRQLDAHEHGAGTLDLARFGNIVEFELRAPGADIVGFEHAATSEENKQAVAAAIDLLSAPETILAFPAAAGCEAQEAKAVLVAMGDEHSDEPGRLEHDDHDDHDDHEEAAAGHTEFHARAIYTCSNPEALDRVDLPYFGHFPNARELEVQAVSDKGGFGAEVVRDQPVLQLDGKL</sequence>
<evidence type="ECO:0000313" key="3">
    <source>
        <dbReference type="EMBL" id="MFD0981541.1"/>
    </source>
</evidence>